<dbReference type="Pfam" id="PF07714">
    <property type="entry name" value="PK_Tyr_Ser-Thr"/>
    <property type="match status" value="1"/>
</dbReference>
<evidence type="ECO:0000259" key="6">
    <source>
        <dbReference type="PROSITE" id="PS50011"/>
    </source>
</evidence>
<dbReference type="GO" id="GO:0007168">
    <property type="term" value="P:receptor guanylyl cyclase signaling pathway"/>
    <property type="evidence" value="ECO:0007669"/>
    <property type="project" value="TreeGrafter"/>
</dbReference>
<dbReference type="GO" id="GO:0004016">
    <property type="term" value="F:adenylate cyclase activity"/>
    <property type="evidence" value="ECO:0007669"/>
    <property type="project" value="TreeGrafter"/>
</dbReference>
<dbReference type="PANTHER" id="PTHR11920">
    <property type="entry name" value="GUANYLYL CYCLASE"/>
    <property type="match status" value="1"/>
</dbReference>
<organism evidence="7 8">
    <name type="scientific">Parthenolecanium corni</name>
    <dbReference type="NCBI Taxonomy" id="536013"/>
    <lineage>
        <taxon>Eukaryota</taxon>
        <taxon>Metazoa</taxon>
        <taxon>Ecdysozoa</taxon>
        <taxon>Arthropoda</taxon>
        <taxon>Hexapoda</taxon>
        <taxon>Insecta</taxon>
        <taxon>Pterygota</taxon>
        <taxon>Neoptera</taxon>
        <taxon>Paraneoptera</taxon>
        <taxon>Hemiptera</taxon>
        <taxon>Sternorrhyncha</taxon>
        <taxon>Coccoidea</taxon>
        <taxon>Coccidae</taxon>
        <taxon>Parthenolecanium</taxon>
    </lineage>
</organism>
<accession>A0AAN9T761</accession>
<name>A0AAN9T761_9HEMI</name>
<dbReference type="GO" id="GO:0004672">
    <property type="term" value="F:protein kinase activity"/>
    <property type="evidence" value="ECO:0007669"/>
    <property type="project" value="InterPro"/>
</dbReference>
<keyword evidence="4" id="KW-0456">Lyase</keyword>
<evidence type="ECO:0000256" key="3">
    <source>
        <dbReference type="ARBA" id="ARBA00022741"/>
    </source>
</evidence>
<sequence>MKSWKIEPREIHRISSGGKFRGSMHSLYRRNSQITVVSDDAMSLYDCRQQFIQTAMYKGNKVAIKNLNRKIEQTRSTLLELKRMKDLHHDHLARFYGACIEPTCLLIEFCPKGSLQDILENDQIKLDWMFRYSLMHDIVKGMSYLHGSEIRSHGGLKSSNCVVDSRFVLKITDFGLRGLRNDSEILSIEPDSYAYWRRLLWTAPELLRMSSIPPEGTQKGDVFSFAIIVHEIVTRQGPFYLGENVNLSPHGK</sequence>
<dbReference type="GO" id="GO:0005524">
    <property type="term" value="F:ATP binding"/>
    <property type="evidence" value="ECO:0007669"/>
    <property type="project" value="InterPro"/>
</dbReference>
<dbReference type="Proteomes" id="UP001367676">
    <property type="component" value="Unassembled WGS sequence"/>
</dbReference>
<evidence type="ECO:0000313" key="7">
    <source>
        <dbReference type="EMBL" id="KAK7571984.1"/>
    </source>
</evidence>
<dbReference type="GO" id="GO:0004383">
    <property type="term" value="F:guanylate cyclase activity"/>
    <property type="evidence" value="ECO:0007669"/>
    <property type="project" value="UniProtKB-EC"/>
</dbReference>
<dbReference type="InterPro" id="IPR001245">
    <property type="entry name" value="Ser-Thr/Tyr_kinase_cat_dom"/>
</dbReference>
<evidence type="ECO:0000313" key="8">
    <source>
        <dbReference type="Proteomes" id="UP001367676"/>
    </source>
</evidence>
<evidence type="ECO:0000256" key="4">
    <source>
        <dbReference type="ARBA" id="ARBA00023239"/>
    </source>
</evidence>
<dbReference type="PROSITE" id="PS50011">
    <property type="entry name" value="PROTEIN_KINASE_DOM"/>
    <property type="match status" value="1"/>
</dbReference>
<dbReference type="Gene3D" id="1.10.510.10">
    <property type="entry name" value="Transferase(Phosphotransferase) domain 1"/>
    <property type="match status" value="1"/>
</dbReference>
<dbReference type="AlphaFoldDB" id="A0AAN9T761"/>
<reference evidence="7 8" key="1">
    <citation type="submission" date="2024-03" db="EMBL/GenBank/DDBJ databases">
        <title>Adaptation during the transition from Ophiocordyceps entomopathogen to insect associate is accompanied by gene loss and intensified selection.</title>
        <authorList>
            <person name="Ward C.M."/>
            <person name="Onetto C.A."/>
            <person name="Borneman A.R."/>
        </authorList>
    </citation>
    <scope>NUCLEOTIDE SEQUENCE [LARGE SCALE GENOMIC DNA]</scope>
    <source>
        <strain evidence="7">AWRI1</strain>
        <tissue evidence="7">Single Adult Female</tissue>
    </source>
</reference>
<comment type="caution">
    <text evidence="7">The sequence shown here is derived from an EMBL/GenBank/DDBJ whole genome shotgun (WGS) entry which is preliminary data.</text>
</comment>
<keyword evidence="8" id="KW-1185">Reference proteome</keyword>
<comment type="catalytic activity">
    <reaction evidence="1">
        <text>GTP = 3',5'-cyclic GMP + diphosphate</text>
        <dbReference type="Rhea" id="RHEA:13665"/>
        <dbReference type="ChEBI" id="CHEBI:33019"/>
        <dbReference type="ChEBI" id="CHEBI:37565"/>
        <dbReference type="ChEBI" id="CHEBI:57746"/>
        <dbReference type="EC" id="4.6.1.2"/>
    </reaction>
</comment>
<protein>
    <recommendedName>
        <fullName evidence="2">guanylate cyclase</fullName>
        <ecNumber evidence="2">4.6.1.2</ecNumber>
    </recommendedName>
</protein>
<dbReference type="EMBL" id="JBBCAQ010000038">
    <property type="protein sequence ID" value="KAK7571984.1"/>
    <property type="molecule type" value="Genomic_DNA"/>
</dbReference>
<dbReference type="EC" id="4.6.1.2" evidence="2"/>
<dbReference type="GO" id="GO:0005886">
    <property type="term" value="C:plasma membrane"/>
    <property type="evidence" value="ECO:0007669"/>
    <property type="project" value="TreeGrafter"/>
</dbReference>
<feature type="domain" description="Protein kinase" evidence="6">
    <location>
        <begin position="9"/>
        <end position="252"/>
    </location>
</feature>
<dbReference type="SUPFAM" id="SSF56112">
    <property type="entry name" value="Protein kinase-like (PK-like)"/>
    <property type="match status" value="1"/>
</dbReference>
<evidence type="ECO:0000256" key="5">
    <source>
        <dbReference type="ARBA" id="ARBA00023293"/>
    </source>
</evidence>
<evidence type="ECO:0000256" key="2">
    <source>
        <dbReference type="ARBA" id="ARBA00012202"/>
    </source>
</evidence>
<keyword evidence="5" id="KW-0141">cGMP biosynthesis</keyword>
<dbReference type="GO" id="GO:0001653">
    <property type="term" value="F:peptide receptor activity"/>
    <property type="evidence" value="ECO:0007669"/>
    <property type="project" value="TreeGrafter"/>
</dbReference>
<gene>
    <name evidence="7" type="ORF">V9T40_014456</name>
</gene>
<keyword evidence="3" id="KW-0547">Nucleotide-binding</keyword>
<proteinExistence type="predicted"/>
<dbReference type="InterPro" id="IPR000719">
    <property type="entry name" value="Prot_kinase_dom"/>
</dbReference>
<evidence type="ECO:0000256" key="1">
    <source>
        <dbReference type="ARBA" id="ARBA00001436"/>
    </source>
</evidence>
<dbReference type="InterPro" id="IPR011009">
    <property type="entry name" value="Kinase-like_dom_sf"/>
</dbReference>
<dbReference type="PANTHER" id="PTHR11920:SF494">
    <property type="entry name" value="ATRIAL NATRIURETIC PEPTIDE RECEPTOR 2"/>
    <property type="match status" value="1"/>
</dbReference>
<dbReference type="InterPro" id="IPR050401">
    <property type="entry name" value="Cyclic_nucleotide_synthase"/>
</dbReference>